<keyword evidence="2" id="KW-0004">4Fe-4S</keyword>
<gene>
    <name evidence="9" type="primary">dmsB</name>
    <name evidence="9" type="ORF">CCV52592_2106</name>
</gene>
<name>A7H152_CAMC5</name>
<dbReference type="HOGENOM" id="CLU_043374_2_0_7"/>
<dbReference type="STRING" id="360105.CCV52592_2106"/>
<sequence length="190" mass="21320">MKRRAFYFDMTSCIGCKTCQIACKDKNDLDIGTLFRKVVSFETGVFPNAKIYHYSTSCNHCENPKCVEGCPTRAMHISEDLSVQHDASKCVGCKYCIWNCPYGVPQFSKKTGLVSKCNMCQDLLDIGQNPACVDACIMRCLTIVDAEDTNRGENLTKDLPILPNSQITHPSIYIKPKPQAFDSSFSKKEY</sequence>
<feature type="domain" description="4Fe-4S ferredoxin-type" evidence="8">
    <location>
        <begin position="49"/>
        <end position="80"/>
    </location>
</feature>
<dbReference type="SUPFAM" id="SSF54862">
    <property type="entry name" value="4Fe-4S ferredoxins"/>
    <property type="match status" value="1"/>
</dbReference>
<organism evidence="9 10">
    <name type="scientific">Campylobacter curvus (strain 525.92)</name>
    <dbReference type="NCBI Taxonomy" id="360105"/>
    <lineage>
        <taxon>Bacteria</taxon>
        <taxon>Pseudomonadati</taxon>
        <taxon>Campylobacterota</taxon>
        <taxon>Epsilonproteobacteria</taxon>
        <taxon>Campylobacterales</taxon>
        <taxon>Campylobacteraceae</taxon>
        <taxon>Campylobacter</taxon>
    </lineage>
</organism>
<keyword evidence="5" id="KW-0249">Electron transport</keyword>
<dbReference type="PANTHER" id="PTHR43177">
    <property type="entry name" value="PROTEIN NRFC"/>
    <property type="match status" value="1"/>
</dbReference>
<feature type="domain" description="4Fe-4S ferredoxin-type" evidence="8">
    <location>
        <begin position="81"/>
        <end position="110"/>
    </location>
</feature>
<accession>A7H152</accession>
<dbReference type="PROSITE" id="PS51379">
    <property type="entry name" value="4FE4S_FER_2"/>
    <property type="match status" value="3"/>
</dbReference>
<feature type="domain" description="4Fe-4S ferredoxin-type" evidence="8">
    <location>
        <begin position="4"/>
        <end position="34"/>
    </location>
</feature>
<dbReference type="OrthoDB" id="9789030at2"/>
<evidence type="ECO:0000256" key="6">
    <source>
        <dbReference type="ARBA" id="ARBA00023004"/>
    </source>
</evidence>
<evidence type="ECO:0000256" key="4">
    <source>
        <dbReference type="ARBA" id="ARBA00022737"/>
    </source>
</evidence>
<keyword evidence="7" id="KW-0411">Iron-sulfur</keyword>
<evidence type="ECO:0000313" key="10">
    <source>
        <dbReference type="Proteomes" id="UP000006380"/>
    </source>
</evidence>
<evidence type="ECO:0000259" key="8">
    <source>
        <dbReference type="PROSITE" id="PS51379"/>
    </source>
</evidence>
<evidence type="ECO:0000256" key="3">
    <source>
        <dbReference type="ARBA" id="ARBA00022723"/>
    </source>
</evidence>
<evidence type="ECO:0000256" key="1">
    <source>
        <dbReference type="ARBA" id="ARBA00022448"/>
    </source>
</evidence>
<dbReference type="Gene3D" id="3.30.70.20">
    <property type="match status" value="2"/>
</dbReference>
<dbReference type="AlphaFoldDB" id="A7H152"/>
<evidence type="ECO:0000256" key="5">
    <source>
        <dbReference type="ARBA" id="ARBA00022982"/>
    </source>
</evidence>
<dbReference type="InterPro" id="IPR017900">
    <property type="entry name" value="4Fe4S_Fe_S_CS"/>
</dbReference>
<keyword evidence="3" id="KW-0479">Metal-binding</keyword>
<proteinExistence type="predicted"/>
<evidence type="ECO:0000256" key="2">
    <source>
        <dbReference type="ARBA" id="ARBA00022485"/>
    </source>
</evidence>
<dbReference type="InterPro" id="IPR050954">
    <property type="entry name" value="ET_IronSulfur_Cluster-Binding"/>
</dbReference>
<dbReference type="PANTHER" id="PTHR43177:SF5">
    <property type="entry name" value="ANAEROBIC DIMETHYL SULFOXIDE REDUCTASE CHAIN B-RELATED"/>
    <property type="match status" value="1"/>
</dbReference>
<dbReference type="Pfam" id="PF13247">
    <property type="entry name" value="Fer4_11"/>
    <property type="match status" value="1"/>
</dbReference>
<dbReference type="CDD" id="cd16371">
    <property type="entry name" value="DMSOR_beta_like"/>
    <property type="match status" value="1"/>
</dbReference>
<dbReference type="RefSeq" id="WP_011992880.1">
    <property type="nucleotide sequence ID" value="NC_009715.2"/>
</dbReference>
<reference evidence="9" key="1">
    <citation type="submission" date="2016-07" db="EMBL/GenBank/DDBJ databases">
        <title>Comparative genomics of the Campylobacter concisus group.</title>
        <authorList>
            <person name="Miller W.G."/>
            <person name="Yee E."/>
            <person name="Chapman M.H."/>
            <person name="Huynh S."/>
            <person name="Bono J.L."/>
            <person name="On S.L.W."/>
            <person name="StLeger J."/>
            <person name="Foster G."/>
            <person name="Parker C.T."/>
        </authorList>
    </citation>
    <scope>NUCLEOTIDE SEQUENCE</scope>
    <source>
        <strain evidence="9">525.92</strain>
    </source>
</reference>
<keyword evidence="6" id="KW-0408">Iron</keyword>
<keyword evidence="4" id="KW-0677">Repeat</keyword>
<evidence type="ECO:0000313" key="9">
    <source>
        <dbReference type="EMBL" id="EAU00847.1"/>
    </source>
</evidence>
<dbReference type="PROSITE" id="PS00198">
    <property type="entry name" value="4FE4S_FER_1"/>
    <property type="match status" value="1"/>
</dbReference>
<dbReference type="Proteomes" id="UP000006380">
    <property type="component" value="Chromosome"/>
</dbReference>
<protein>
    <submittedName>
        <fullName evidence="9">Anaerobic DMSO reductase DmsABC, chain B, iron-sulfur subunit</fullName>
    </submittedName>
</protein>
<dbReference type="EMBL" id="CP000767">
    <property type="protein sequence ID" value="EAU00847.1"/>
    <property type="molecule type" value="Genomic_DNA"/>
</dbReference>
<dbReference type="GO" id="GO:0046872">
    <property type="term" value="F:metal ion binding"/>
    <property type="evidence" value="ECO:0007669"/>
    <property type="project" value="UniProtKB-KW"/>
</dbReference>
<keyword evidence="10" id="KW-1185">Reference proteome</keyword>
<dbReference type="KEGG" id="ccv:CCV52592_2106"/>
<keyword evidence="1" id="KW-0813">Transport</keyword>
<dbReference type="GO" id="GO:0051539">
    <property type="term" value="F:4 iron, 4 sulfur cluster binding"/>
    <property type="evidence" value="ECO:0007669"/>
    <property type="project" value="UniProtKB-KW"/>
</dbReference>
<dbReference type="InterPro" id="IPR017896">
    <property type="entry name" value="4Fe4S_Fe-S-bd"/>
</dbReference>
<evidence type="ECO:0000256" key="7">
    <source>
        <dbReference type="ARBA" id="ARBA00023014"/>
    </source>
</evidence>